<dbReference type="InterPro" id="IPR002888">
    <property type="entry name" value="2Fe-2S-bd"/>
</dbReference>
<evidence type="ECO:0000259" key="6">
    <source>
        <dbReference type="PROSITE" id="PS51085"/>
    </source>
</evidence>
<keyword evidence="2" id="KW-0479">Metal-binding</keyword>
<dbReference type="AlphaFoldDB" id="A0AA41Z372"/>
<evidence type="ECO:0000256" key="4">
    <source>
        <dbReference type="ARBA" id="ARBA00023004"/>
    </source>
</evidence>
<dbReference type="GO" id="GO:0016491">
    <property type="term" value="F:oxidoreductase activity"/>
    <property type="evidence" value="ECO:0007669"/>
    <property type="project" value="UniProtKB-KW"/>
</dbReference>
<name>A0AA41Z372_9HYPH</name>
<comment type="caution">
    <text evidence="7">The sequence shown here is derived from an EMBL/GenBank/DDBJ whole genome shotgun (WGS) entry which is preliminary data.</text>
</comment>
<dbReference type="Gene3D" id="3.10.20.30">
    <property type="match status" value="1"/>
</dbReference>
<dbReference type="Pfam" id="PF01799">
    <property type="entry name" value="Fer2_2"/>
    <property type="match status" value="1"/>
</dbReference>
<sequence>MPLALTVNGEVRLSNAGPMTPLLDILREEFQLTGAKPVCREGFCGACMVLRDGRPILSCLTPAGLVEGSDICTIEGLSPGGTLTPLQDALESHDAVQCGMCFPGMVITLTHALRRTHDLTDAEVRQALVGNICRCTGYERIVAAALAIAAAHGPEAARDG</sequence>
<keyword evidence="5" id="KW-0411">Iron-sulfur</keyword>
<proteinExistence type="predicted"/>
<feature type="domain" description="2Fe-2S ferredoxin-type" evidence="6">
    <location>
        <begin position="1"/>
        <end position="77"/>
    </location>
</feature>
<dbReference type="GO" id="GO:0051537">
    <property type="term" value="F:2 iron, 2 sulfur cluster binding"/>
    <property type="evidence" value="ECO:0007669"/>
    <property type="project" value="UniProtKB-KW"/>
</dbReference>
<dbReference type="PROSITE" id="PS51085">
    <property type="entry name" value="2FE2S_FER_2"/>
    <property type="match status" value="1"/>
</dbReference>
<reference evidence="7" key="1">
    <citation type="submission" date="2022-05" db="EMBL/GenBank/DDBJ databases">
        <authorList>
            <person name="Pankratov T."/>
        </authorList>
    </citation>
    <scope>NUCLEOTIDE SEQUENCE</scope>
    <source>
        <strain evidence="7">BP6-180914</strain>
    </source>
</reference>
<evidence type="ECO:0000256" key="5">
    <source>
        <dbReference type="ARBA" id="ARBA00023014"/>
    </source>
</evidence>
<keyword evidence="4" id="KW-0408">Iron</keyword>
<dbReference type="InterPro" id="IPR051452">
    <property type="entry name" value="Diverse_Oxidoreductases"/>
</dbReference>
<gene>
    <name evidence="7" type="ORF">M8523_16820</name>
</gene>
<dbReference type="Pfam" id="PF00111">
    <property type="entry name" value="Fer2"/>
    <property type="match status" value="1"/>
</dbReference>
<dbReference type="InterPro" id="IPR001041">
    <property type="entry name" value="2Fe-2S_ferredoxin-type"/>
</dbReference>
<dbReference type="PANTHER" id="PTHR44379:SF5">
    <property type="entry name" value="OXIDOREDUCTASE WITH IRON-SULFUR SUBUNIT"/>
    <property type="match status" value="1"/>
</dbReference>
<evidence type="ECO:0000313" key="7">
    <source>
        <dbReference type="EMBL" id="MCW6509683.1"/>
    </source>
</evidence>
<keyword evidence="1" id="KW-0001">2Fe-2S</keyword>
<dbReference type="PROSITE" id="PS00197">
    <property type="entry name" value="2FE2S_FER_1"/>
    <property type="match status" value="1"/>
</dbReference>
<evidence type="ECO:0000256" key="1">
    <source>
        <dbReference type="ARBA" id="ARBA00022714"/>
    </source>
</evidence>
<dbReference type="EMBL" id="JAMOIM010000011">
    <property type="protein sequence ID" value="MCW6509683.1"/>
    <property type="molecule type" value="Genomic_DNA"/>
</dbReference>
<keyword evidence="3" id="KW-0560">Oxidoreductase</keyword>
<dbReference type="Proteomes" id="UP001165667">
    <property type="component" value="Unassembled WGS sequence"/>
</dbReference>
<dbReference type="GO" id="GO:0046872">
    <property type="term" value="F:metal ion binding"/>
    <property type="evidence" value="ECO:0007669"/>
    <property type="project" value="UniProtKB-KW"/>
</dbReference>
<dbReference type="SUPFAM" id="SSF54292">
    <property type="entry name" value="2Fe-2S ferredoxin-like"/>
    <property type="match status" value="1"/>
</dbReference>
<evidence type="ECO:0000313" key="8">
    <source>
        <dbReference type="Proteomes" id="UP001165667"/>
    </source>
</evidence>
<keyword evidence="8" id="KW-1185">Reference proteome</keyword>
<dbReference type="PANTHER" id="PTHR44379">
    <property type="entry name" value="OXIDOREDUCTASE WITH IRON-SULFUR SUBUNIT"/>
    <property type="match status" value="1"/>
</dbReference>
<dbReference type="InterPro" id="IPR006058">
    <property type="entry name" value="2Fe2S_fd_BS"/>
</dbReference>
<dbReference type="InterPro" id="IPR012675">
    <property type="entry name" value="Beta-grasp_dom_sf"/>
</dbReference>
<protein>
    <submittedName>
        <fullName evidence="7">(2Fe-2S)-binding protein</fullName>
    </submittedName>
</protein>
<dbReference type="InterPro" id="IPR036884">
    <property type="entry name" value="2Fe-2S-bd_dom_sf"/>
</dbReference>
<organism evidence="7 8">
    <name type="scientific">Lichenifustis flavocetrariae</name>
    <dbReference type="NCBI Taxonomy" id="2949735"/>
    <lineage>
        <taxon>Bacteria</taxon>
        <taxon>Pseudomonadati</taxon>
        <taxon>Pseudomonadota</taxon>
        <taxon>Alphaproteobacteria</taxon>
        <taxon>Hyphomicrobiales</taxon>
        <taxon>Lichenihabitantaceae</taxon>
        <taxon>Lichenifustis</taxon>
    </lineage>
</organism>
<dbReference type="Gene3D" id="1.10.150.120">
    <property type="entry name" value="[2Fe-2S]-binding domain"/>
    <property type="match status" value="1"/>
</dbReference>
<dbReference type="SUPFAM" id="SSF47741">
    <property type="entry name" value="CO dehydrogenase ISP C-domain like"/>
    <property type="match status" value="1"/>
</dbReference>
<dbReference type="RefSeq" id="WP_282586057.1">
    <property type="nucleotide sequence ID" value="NZ_JAMOIM010000011.1"/>
</dbReference>
<evidence type="ECO:0000256" key="2">
    <source>
        <dbReference type="ARBA" id="ARBA00022723"/>
    </source>
</evidence>
<dbReference type="InterPro" id="IPR036010">
    <property type="entry name" value="2Fe-2S_ferredoxin-like_sf"/>
</dbReference>
<accession>A0AA41Z372</accession>
<evidence type="ECO:0000256" key="3">
    <source>
        <dbReference type="ARBA" id="ARBA00023002"/>
    </source>
</evidence>